<evidence type="ECO:0000313" key="3">
    <source>
        <dbReference type="Proteomes" id="UP000317839"/>
    </source>
</evidence>
<evidence type="ECO:0000256" key="1">
    <source>
        <dbReference type="SAM" id="MobiDB-lite"/>
    </source>
</evidence>
<dbReference type="AlphaFoldDB" id="A0A545TBW4"/>
<name>A0A545TBW4_9GAMM</name>
<protein>
    <recommendedName>
        <fullName evidence="4">DUF481 domain-containing protein</fullName>
    </recommendedName>
</protein>
<evidence type="ECO:0000313" key="2">
    <source>
        <dbReference type="EMBL" id="TQV74713.1"/>
    </source>
</evidence>
<comment type="caution">
    <text evidence="2">The sequence shown here is derived from an EMBL/GenBank/DDBJ whole genome shotgun (WGS) entry which is preliminary data.</text>
</comment>
<sequence length="378" mass="44303">MNKNFLILVMLSKKSTYKFFSSSGDEEKLLLTLCSNKKLKKSASLSLWLAFPFLSLANSLTAQEAHQTAIEQVNRAASSSEKKDNAEPINEKNNNSKAGLSREKVYSSAVSFANWVDRLFGEQSELESARYDFLRLVNVVGWRDDKGAEFQPKIKAKVFLPKTHKKLSLLFSDDELENIDQFSNQTNDELFEDDDLSVSAALNYRTDQYDKSRFDWRIGLDSSLDSFALLKHTYDIYQDNKNYLVNYNYIFWREQEGQGVNVKLEYDRILSEKVLFRWKYSILHADRSLGSEWYNNFSVVESLENNSWVSYDFGMRGATDFSYDVEAYRLAIRYRVQLTEKWFFMEIEPEATWLRTPESIKREFVPGIIFRFEFQFED</sequence>
<dbReference type="EMBL" id="VIKR01000002">
    <property type="protein sequence ID" value="TQV74713.1"/>
    <property type="molecule type" value="Genomic_DNA"/>
</dbReference>
<evidence type="ECO:0008006" key="4">
    <source>
        <dbReference type="Google" id="ProtNLM"/>
    </source>
</evidence>
<gene>
    <name evidence="2" type="ORF">FLL45_07055</name>
</gene>
<dbReference type="Proteomes" id="UP000317839">
    <property type="component" value="Unassembled WGS sequence"/>
</dbReference>
<organism evidence="2 3">
    <name type="scientific">Aliikangiella marina</name>
    <dbReference type="NCBI Taxonomy" id="1712262"/>
    <lineage>
        <taxon>Bacteria</taxon>
        <taxon>Pseudomonadati</taxon>
        <taxon>Pseudomonadota</taxon>
        <taxon>Gammaproteobacteria</taxon>
        <taxon>Oceanospirillales</taxon>
        <taxon>Pleioneaceae</taxon>
        <taxon>Aliikangiella</taxon>
    </lineage>
</organism>
<dbReference type="RefSeq" id="WP_142941327.1">
    <property type="nucleotide sequence ID" value="NZ_VIKR01000002.1"/>
</dbReference>
<dbReference type="OrthoDB" id="5611127at2"/>
<reference evidence="2 3" key="1">
    <citation type="submission" date="2019-06" db="EMBL/GenBank/DDBJ databases">
        <title>Draft genome of Aliikangiella marina GYP-15.</title>
        <authorList>
            <person name="Wang G."/>
        </authorList>
    </citation>
    <scope>NUCLEOTIDE SEQUENCE [LARGE SCALE GENOMIC DNA]</scope>
    <source>
        <strain evidence="2 3">GYP-15</strain>
    </source>
</reference>
<feature type="compositionally biased region" description="Basic and acidic residues" evidence="1">
    <location>
        <begin position="80"/>
        <end position="90"/>
    </location>
</feature>
<accession>A0A545TBW4</accession>
<keyword evidence="3" id="KW-1185">Reference proteome</keyword>
<feature type="region of interest" description="Disordered" evidence="1">
    <location>
        <begin position="74"/>
        <end position="97"/>
    </location>
</feature>
<proteinExistence type="predicted"/>